<feature type="transmembrane region" description="Helical" evidence="1">
    <location>
        <begin position="81"/>
        <end position="98"/>
    </location>
</feature>
<dbReference type="Ensembl" id="ENSPEMT00000021547.2">
    <property type="protein sequence ID" value="ENSPEMP00000017226.2"/>
    <property type="gene ID" value="ENSPEMG00000016206.2"/>
</dbReference>
<proteinExistence type="predicted"/>
<keyword evidence="3" id="KW-1185">Reference proteome</keyword>
<keyword evidence="1" id="KW-0472">Membrane</keyword>
<protein>
    <submittedName>
        <fullName evidence="2">Fmr1 neighbor</fullName>
    </submittedName>
</protein>
<evidence type="ECO:0000256" key="1">
    <source>
        <dbReference type="SAM" id="Phobius"/>
    </source>
</evidence>
<name>A0A8C8TQR7_PERMB</name>
<keyword evidence="1" id="KW-1133">Transmembrane helix</keyword>
<feature type="transmembrane region" description="Helical" evidence="1">
    <location>
        <begin position="177"/>
        <end position="197"/>
    </location>
</feature>
<reference evidence="2" key="2">
    <citation type="submission" date="2025-08" db="UniProtKB">
        <authorList>
            <consortium name="Ensembl"/>
        </authorList>
    </citation>
    <scope>IDENTIFICATION</scope>
</reference>
<dbReference type="PANTHER" id="PTHR37360:SF1">
    <property type="entry name" value="FMR1 NEIGHBOR PROTEIN"/>
    <property type="match status" value="1"/>
</dbReference>
<organism evidence="2 3">
    <name type="scientific">Peromyscus maniculatus bairdii</name>
    <name type="common">Prairie deer mouse</name>
    <dbReference type="NCBI Taxonomy" id="230844"/>
    <lineage>
        <taxon>Eukaryota</taxon>
        <taxon>Metazoa</taxon>
        <taxon>Chordata</taxon>
        <taxon>Craniata</taxon>
        <taxon>Vertebrata</taxon>
        <taxon>Euteleostomi</taxon>
        <taxon>Mammalia</taxon>
        <taxon>Eutheria</taxon>
        <taxon>Euarchontoglires</taxon>
        <taxon>Glires</taxon>
        <taxon>Rodentia</taxon>
        <taxon>Myomorpha</taxon>
        <taxon>Muroidea</taxon>
        <taxon>Cricetidae</taxon>
        <taxon>Neotominae</taxon>
        <taxon>Peromyscus</taxon>
    </lineage>
</organism>
<reference evidence="3" key="1">
    <citation type="submission" date="2018-10" db="EMBL/GenBank/DDBJ databases">
        <title>Improved assembly of the deer mouse Peromyscus maniculatus genome.</title>
        <authorList>
            <person name="Lassance J.-M."/>
            <person name="Hoekstra H.E."/>
        </authorList>
    </citation>
    <scope>NUCLEOTIDE SEQUENCE [LARGE SCALE GENOMIC DNA]</scope>
</reference>
<sequence length="222" mass="25666">MPSDLRPKQGRNRSKNRAFFRGARWKIAVADSRYRRENPALRVYPGAPGSGQGVNMAAGPQFGFCSAVRQCLQNMWAQRHLGLFLLLLWTLVILFYLVSTEKVQRHSKAPEHGSNWEFLLNFFFPTTCIIRENQEVVACNKQPYLSKTECLRFKCCFSSSGTKMRCYAPLRDKPTQMLRVFGFAVTSMIILGFLPMYCCSLCQRRNFSFKNMIFFTNIKRPV</sequence>
<dbReference type="InterPro" id="IPR055331">
    <property type="entry name" value="FMR1-like"/>
</dbReference>
<dbReference type="PANTHER" id="PTHR37360">
    <property type="entry name" value="FRAGILE X MENTAL RETARDATION 1 NEIGHBOR PROTEIN"/>
    <property type="match status" value="1"/>
</dbReference>
<evidence type="ECO:0000313" key="3">
    <source>
        <dbReference type="Proteomes" id="UP000694547"/>
    </source>
</evidence>
<dbReference type="GeneTree" id="ENSGT00390000007953"/>
<evidence type="ECO:0000313" key="2">
    <source>
        <dbReference type="Ensembl" id="ENSPEMP00000017226.2"/>
    </source>
</evidence>
<dbReference type="Proteomes" id="UP000694547">
    <property type="component" value="Unassembled WGS sequence"/>
</dbReference>
<dbReference type="AlphaFoldDB" id="A0A8C8TQR7"/>
<reference evidence="2" key="3">
    <citation type="submission" date="2025-09" db="UniProtKB">
        <authorList>
            <consortium name="Ensembl"/>
        </authorList>
    </citation>
    <scope>IDENTIFICATION</scope>
</reference>
<keyword evidence="1" id="KW-0812">Transmembrane</keyword>
<accession>A0A8C8TQR7</accession>